<dbReference type="GO" id="GO:0005524">
    <property type="term" value="F:ATP binding"/>
    <property type="evidence" value="ECO:0007669"/>
    <property type="project" value="UniProtKB-KW"/>
</dbReference>
<dbReference type="GO" id="GO:0003677">
    <property type="term" value="F:DNA binding"/>
    <property type="evidence" value="ECO:0007669"/>
    <property type="project" value="UniProtKB-KW"/>
</dbReference>
<dbReference type="InterPro" id="IPR001650">
    <property type="entry name" value="Helicase_C-like"/>
</dbReference>
<accession>A6W7R7</accession>
<keyword evidence="6" id="KW-0238">DNA-binding</keyword>
<evidence type="ECO:0000256" key="3">
    <source>
        <dbReference type="ARBA" id="ARBA00022801"/>
    </source>
</evidence>
<feature type="compositionally biased region" description="Acidic residues" evidence="9">
    <location>
        <begin position="513"/>
        <end position="539"/>
    </location>
</feature>
<dbReference type="InterPro" id="IPR027417">
    <property type="entry name" value="P-loop_NTPase"/>
</dbReference>
<dbReference type="Pfam" id="PF00270">
    <property type="entry name" value="DEAD"/>
    <property type="match status" value="1"/>
</dbReference>
<dbReference type="SMART" id="SM00490">
    <property type="entry name" value="HELICc"/>
    <property type="match status" value="1"/>
</dbReference>
<dbReference type="InterPro" id="IPR014001">
    <property type="entry name" value="Helicase_ATP-bd"/>
</dbReference>
<dbReference type="PANTHER" id="PTHR47964">
    <property type="entry name" value="ATP-DEPENDENT DNA HELICASE HOMOLOG RECG, CHLOROPLASTIC"/>
    <property type="match status" value="1"/>
</dbReference>
<dbReference type="CDD" id="cd04488">
    <property type="entry name" value="RecG_wedge_OBF"/>
    <property type="match status" value="1"/>
</dbReference>
<reference evidence="13" key="1">
    <citation type="journal article" date="2008" name="PLoS ONE">
        <title>Survival in nuclear waste, extreme resistance, and potential applications gleaned from the genome sequence of Kineococcus radiotolerans SRS30216.</title>
        <authorList>
            <person name="Bagwell C.E."/>
            <person name="Bhat S."/>
            <person name="Hawkins G.M."/>
            <person name="Smith B.W."/>
            <person name="Biswas T."/>
            <person name="Hoover T.R."/>
            <person name="Saunders E."/>
            <person name="Han C.S."/>
            <person name="Tsodikov O.V."/>
            <person name="Shimkets L.J."/>
        </authorList>
    </citation>
    <scope>NUCLEOTIDE SEQUENCE [LARGE SCALE GENOMIC DNA]</scope>
    <source>
        <strain evidence="13">ATCC BAA-149 / DSM 14245 / SRS30216</strain>
    </source>
</reference>
<keyword evidence="7" id="KW-0234">DNA repair</keyword>
<dbReference type="EMBL" id="CP000750">
    <property type="protein sequence ID" value="ABS02856.1"/>
    <property type="molecule type" value="Genomic_DNA"/>
</dbReference>
<keyword evidence="3" id="KW-0378">Hydrolase</keyword>
<evidence type="ECO:0000256" key="4">
    <source>
        <dbReference type="ARBA" id="ARBA00022806"/>
    </source>
</evidence>
<dbReference type="Proteomes" id="UP000001116">
    <property type="component" value="Chromosome"/>
</dbReference>
<dbReference type="Pfam" id="PF19833">
    <property type="entry name" value="RecG_dom3_C"/>
    <property type="match status" value="1"/>
</dbReference>
<dbReference type="SUPFAM" id="SSF50249">
    <property type="entry name" value="Nucleic acid-binding proteins"/>
    <property type="match status" value="1"/>
</dbReference>
<dbReference type="GO" id="GO:0006281">
    <property type="term" value="P:DNA repair"/>
    <property type="evidence" value="ECO:0007669"/>
    <property type="project" value="UniProtKB-KW"/>
</dbReference>
<dbReference type="Pfam" id="PF00271">
    <property type="entry name" value="Helicase_C"/>
    <property type="match status" value="1"/>
</dbReference>
<keyword evidence="2" id="KW-0227">DNA damage</keyword>
<feature type="compositionally biased region" description="Basic residues" evidence="9">
    <location>
        <begin position="545"/>
        <end position="554"/>
    </location>
</feature>
<keyword evidence="13" id="KW-1185">Reference proteome</keyword>
<evidence type="ECO:0000256" key="5">
    <source>
        <dbReference type="ARBA" id="ARBA00022840"/>
    </source>
</evidence>
<keyword evidence="5" id="KW-0067">ATP-binding</keyword>
<evidence type="ECO:0000256" key="1">
    <source>
        <dbReference type="ARBA" id="ARBA00022741"/>
    </source>
</evidence>
<evidence type="ECO:0000259" key="11">
    <source>
        <dbReference type="PROSITE" id="PS51194"/>
    </source>
</evidence>
<dbReference type="InterPro" id="IPR011545">
    <property type="entry name" value="DEAD/DEAH_box_helicase_dom"/>
</dbReference>
<dbReference type="PROSITE" id="PS51194">
    <property type="entry name" value="HELICASE_CTER"/>
    <property type="match status" value="1"/>
</dbReference>
<dbReference type="PROSITE" id="PS51192">
    <property type="entry name" value="HELICASE_ATP_BIND_1"/>
    <property type="match status" value="1"/>
</dbReference>
<dbReference type="AlphaFoldDB" id="A6W7R7"/>
<dbReference type="SMART" id="SM00487">
    <property type="entry name" value="DEXDc"/>
    <property type="match status" value="1"/>
</dbReference>
<sequence>MDELDAPLSSRLPRGKGNSKKANPAKFLSEGLGLETVRDLLWHLPRRYADRGTLTPIRDLVEGENATILAQVVKYGEPQRMRAKDGVRLVVTLGDGRDTLTMTFFAKFAGQFAHQKADLVPGALVLASGKVSKFQDVWQLSHPDYETLEDPEDGVDAVNRPIPLYPASKAAPNWLVRQSVAQLLDGLEGQLPEFLPAEVVAGADLLDPLAALRAVHAPRDEAELEAGRHRLRYEEAFVLQTALALRRASTARQRAVARTASPDGIAAAFDQRLPFPLTGSQRAVGEEIAADLARPHPMQRLLQGDVGSGKTLVALRAMLTVVDGGGQAALLAPTEVLAAQHLRSITAMLGDLAGAGTFGAHERATKVVLLTGSMGAPARRAALLAAASGEAGIVIGTHALLQEHVQFADLGFVVVDEQHRFGVEQRDALRAKGNGIPHLLVMTATPIPRTVAMTLFGDLETSVLTELPPGRADVQTVVVPQDRPAWIDRTWQRIAEEAALGRQSYVVCARIDTDDEGGEDGTPPEDGPGEEPAPDDALFEEPRPRGGKPGRPKPRPAAAVSQVVEVVRTHPATAGLRTEVLHGRLPPAEKDDVMSRFAAGEVDVVVATTVVEVGVDVPNASVMVVVDADRFGISQLHQLRGRIGRGGLPGTCLLLSGASEGSPAGQRLAALARTRDGFELARLDLEQRREGDVLGAAQSGERSSLQLLGVLRDAELVAHARAAAVTLVAADPDLSAHRPLAAAVAARVSGDTEAFLERA</sequence>
<feature type="region of interest" description="Disordered" evidence="9">
    <location>
        <begin position="1"/>
        <end position="24"/>
    </location>
</feature>
<feature type="region of interest" description="Disordered" evidence="9">
    <location>
        <begin position="513"/>
        <end position="559"/>
    </location>
</feature>
<evidence type="ECO:0000313" key="12">
    <source>
        <dbReference type="EMBL" id="ABS02856.1"/>
    </source>
</evidence>
<feature type="domain" description="Helicase C-terminal" evidence="11">
    <location>
        <begin position="533"/>
        <end position="686"/>
    </location>
</feature>
<feature type="domain" description="Helicase ATP-binding" evidence="10">
    <location>
        <begin position="291"/>
        <end position="464"/>
    </location>
</feature>
<evidence type="ECO:0000313" key="13">
    <source>
        <dbReference type="Proteomes" id="UP000001116"/>
    </source>
</evidence>
<organism evidence="12 13">
    <name type="scientific">Kineococcus radiotolerans (strain ATCC BAA-149 / DSM 14245 / SRS30216)</name>
    <dbReference type="NCBI Taxonomy" id="266940"/>
    <lineage>
        <taxon>Bacteria</taxon>
        <taxon>Bacillati</taxon>
        <taxon>Actinomycetota</taxon>
        <taxon>Actinomycetes</taxon>
        <taxon>Kineosporiales</taxon>
        <taxon>Kineosporiaceae</taxon>
        <taxon>Kineococcus</taxon>
    </lineage>
</organism>
<dbReference type="PANTHER" id="PTHR47964:SF1">
    <property type="entry name" value="ATP-DEPENDENT DNA HELICASE HOMOLOG RECG, CHLOROPLASTIC"/>
    <property type="match status" value="1"/>
</dbReference>
<proteinExistence type="predicted"/>
<dbReference type="Gene3D" id="2.40.50.140">
    <property type="entry name" value="Nucleic acid-binding proteins"/>
    <property type="match status" value="1"/>
</dbReference>
<evidence type="ECO:0000256" key="8">
    <source>
        <dbReference type="ARBA" id="ARBA00049819"/>
    </source>
</evidence>
<keyword evidence="4 12" id="KW-0347">Helicase</keyword>
<dbReference type="GO" id="GO:0003678">
    <property type="term" value="F:DNA helicase activity"/>
    <property type="evidence" value="ECO:0007669"/>
    <property type="project" value="TreeGrafter"/>
</dbReference>
<evidence type="ECO:0000256" key="9">
    <source>
        <dbReference type="SAM" id="MobiDB-lite"/>
    </source>
</evidence>
<dbReference type="Gene3D" id="3.40.50.300">
    <property type="entry name" value="P-loop containing nucleotide triphosphate hydrolases"/>
    <property type="match status" value="2"/>
</dbReference>
<dbReference type="HOGENOM" id="CLU_005122_7_1_11"/>
<evidence type="ECO:0000256" key="7">
    <source>
        <dbReference type="ARBA" id="ARBA00023204"/>
    </source>
</evidence>
<dbReference type="InterPro" id="IPR012340">
    <property type="entry name" value="NA-bd_OB-fold"/>
</dbReference>
<dbReference type="InterPro" id="IPR033454">
    <property type="entry name" value="RecG_wedge"/>
</dbReference>
<dbReference type="RefSeq" id="WP_012084281.1">
    <property type="nucleotide sequence ID" value="NC_009664.2"/>
</dbReference>
<dbReference type="InterPro" id="IPR045562">
    <property type="entry name" value="RecG_dom3_C"/>
</dbReference>
<protein>
    <recommendedName>
        <fullName evidence="8">Probable DNA 3'-5' helicase RecG</fullName>
    </recommendedName>
</protein>
<evidence type="ECO:0000259" key="10">
    <source>
        <dbReference type="PROSITE" id="PS51192"/>
    </source>
</evidence>
<evidence type="ECO:0000256" key="6">
    <source>
        <dbReference type="ARBA" id="ARBA00023125"/>
    </source>
</evidence>
<name>A6W7R7_KINRD</name>
<dbReference type="KEGG" id="kra:Krad_1368"/>
<dbReference type="InterPro" id="IPR047112">
    <property type="entry name" value="RecG/Mfd"/>
</dbReference>
<evidence type="ECO:0000256" key="2">
    <source>
        <dbReference type="ARBA" id="ARBA00022763"/>
    </source>
</evidence>
<keyword evidence="1" id="KW-0547">Nucleotide-binding</keyword>
<dbReference type="STRING" id="266940.Krad_1368"/>
<dbReference type="eggNOG" id="COG1200">
    <property type="taxonomic scope" value="Bacteria"/>
</dbReference>
<dbReference type="GO" id="GO:0016787">
    <property type="term" value="F:hydrolase activity"/>
    <property type="evidence" value="ECO:0007669"/>
    <property type="project" value="UniProtKB-KW"/>
</dbReference>
<dbReference type="CDD" id="cd17992">
    <property type="entry name" value="DEXHc_RecG"/>
    <property type="match status" value="1"/>
</dbReference>
<gene>
    <name evidence="12" type="ordered locus">Krad_1368</name>
</gene>
<dbReference type="SUPFAM" id="SSF52540">
    <property type="entry name" value="P-loop containing nucleoside triphosphate hydrolases"/>
    <property type="match status" value="2"/>
</dbReference>
<dbReference type="Pfam" id="PF17191">
    <property type="entry name" value="RecG_wedge"/>
    <property type="match status" value="1"/>
</dbReference>